<feature type="region of interest" description="Disordered" evidence="1">
    <location>
        <begin position="218"/>
        <end position="246"/>
    </location>
</feature>
<keyword evidence="4" id="KW-1185">Reference proteome</keyword>
<comment type="caution">
    <text evidence="3">The sequence shown here is derived from an EMBL/GenBank/DDBJ whole genome shotgun (WGS) entry which is preliminary data.</text>
</comment>
<name>A0A371G0V0_MUCPR</name>
<feature type="compositionally biased region" description="Polar residues" evidence="1">
    <location>
        <begin position="218"/>
        <end position="229"/>
    </location>
</feature>
<feature type="domain" description="G-patch" evidence="2">
    <location>
        <begin position="112"/>
        <end position="152"/>
    </location>
</feature>
<evidence type="ECO:0000313" key="4">
    <source>
        <dbReference type="Proteomes" id="UP000257109"/>
    </source>
</evidence>
<dbReference type="EMBL" id="QJKJ01007135">
    <property type="protein sequence ID" value="RDX84142.1"/>
    <property type="molecule type" value="Genomic_DNA"/>
</dbReference>
<evidence type="ECO:0000259" key="2">
    <source>
        <dbReference type="PROSITE" id="PS50174"/>
    </source>
</evidence>
<dbReference type="AlphaFoldDB" id="A0A371G0V0"/>
<gene>
    <name evidence="3" type="ORF">CR513_34848</name>
</gene>
<dbReference type="PANTHER" id="PTHR32108">
    <property type="entry name" value="DNA-DIRECTED RNA POLYMERASE SUBUNIT ALPHA"/>
    <property type="match status" value="1"/>
</dbReference>
<protein>
    <recommendedName>
        <fullName evidence="2">G-patch domain-containing protein</fullName>
    </recommendedName>
</protein>
<evidence type="ECO:0000256" key="1">
    <source>
        <dbReference type="SAM" id="MobiDB-lite"/>
    </source>
</evidence>
<dbReference type="Proteomes" id="UP000257109">
    <property type="component" value="Unassembled WGS sequence"/>
</dbReference>
<proteinExistence type="predicted"/>
<dbReference type="InterPro" id="IPR000467">
    <property type="entry name" value="G_patch_dom"/>
</dbReference>
<evidence type="ECO:0000313" key="3">
    <source>
        <dbReference type="EMBL" id="RDX84142.1"/>
    </source>
</evidence>
<dbReference type="STRING" id="157652.A0A371G0V0"/>
<sequence>MGEITLPIRVGPTTFDVDFQVMDINLVYSCLLGRPWIHKAGVVPSSLHQKVTFIVEQRLISVKGEEDLMISTPAPVEYIEGNEEALETSFQSLEIAGTEHEGSRKAVFTIVEVLKKAGYQPGKGLGKSLNGIGEPITLQENMGRAGLGFYSHAHPRAKGTVKITLDLYQRFINGGTILPNQVAMTADQDPSKQECIYLSSEELTNRESNTLPASVLQITPSSTHTNNATLGPDEPSNLNNSDQGQDEKVPALAGLEKELECSDPMIQPLEGSTEVVDIGKGKAVKEVKIGRSMQADVRNQIIELLEEYSDIFAWSYHDMPGLDTSIVEHKLPIILGATLVRQQLRRMKPEVALKIKEVEK</sequence>
<feature type="non-terminal residue" evidence="3">
    <location>
        <position position="1"/>
    </location>
</feature>
<accession>A0A371G0V0</accession>
<dbReference type="Pfam" id="PF01585">
    <property type="entry name" value="G-patch"/>
    <property type="match status" value="1"/>
</dbReference>
<dbReference type="PROSITE" id="PS50174">
    <property type="entry name" value="G_PATCH"/>
    <property type="match status" value="1"/>
</dbReference>
<organism evidence="3 4">
    <name type="scientific">Mucuna pruriens</name>
    <name type="common">Velvet bean</name>
    <name type="synonym">Dolichos pruriens</name>
    <dbReference type="NCBI Taxonomy" id="157652"/>
    <lineage>
        <taxon>Eukaryota</taxon>
        <taxon>Viridiplantae</taxon>
        <taxon>Streptophyta</taxon>
        <taxon>Embryophyta</taxon>
        <taxon>Tracheophyta</taxon>
        <taxon>Spermatophyta</taxon>
        <taxon>Magnoliopsida</taxon>
        <taxon>eudicotyledons</taxon>
        <taxon>Gunneridae</taxon>
        <taxon>Pentapetalae</taxon>
        <taxon>rosids</taxon>
        <taxon>fabids</taxon>
        <taxon>Fabales</taxon>
        <taxon>Fabaceae</taxon>
        <taxon>Papilionoideae</taxon>
        <taxon>50 kb inversion clade</taxon>
        <taxon>NPAAA clade</taxon>
        <taxon>indigoferoid/millettioid clade</taxon>
        <taxon>Phaseoleae</taxon>
        <taxon>Mucuna</taxon>
    </lineage>
</organism>
<reference evidence="3" key="1">
    <citation type="submission" date="2018-05" db="EMBL/GenBank/DDBJ databases">
        <title>Draft genome of Mucuna pruriens seed.</title>
        <authorList>
            <person name="Nnadi N.E."/>
            <person name="Vos R."/>
            <person name="Hasami M.H."/>
            <person name="Devisetty U.K."/>
            <person name="Aguiy J.C."/>
        </authorList>
    </citation>
    <scope>NUCLEOTIDE SEQUENCE [LARGE SCALE GENOMIC DNA]</scope>
    <source>
        <strain evidence="3">JCA_2017</strain>
    </source>
</reference>
<dbReference type="GO" id="GO:0003676">
    <property type="term" value="F:nucleic acid binding"/>
    <property type="evidence" value="ECO:0007669"/>
    <property type="project" value="InterPro"/>
</dbReference>
<dbReference type="SMART" id="SM00443">
    <property type="entry name" value="G_patch"/>
    <property type="match status" value="1"/>
</dbReference>
<dbReference type="PANTHER" id="PTHR32108:SF9">
    <property type="entry name" value="REVERSE TRANSCRIPTASE RNASE H-LIKE DOMAIN-CONTAINING PROTEIN"/>
    <property type="match status" value="1"/>
</dbReference>
<dbReference type="OrthoDB" id="101614at2759"/>